<proteinExistence type="predicted"/>
<evidence type="ECO:0000313" key="1">
    <source>
        <dbReference type="EMBL" id="KIU72909.1"/>
    </source>
</evidence>
<dbReference type="EMBL" id="AMYJ01000050">
    <property type="protein sequence ID" value="KIU72909.1"/>
    <property type="molecule type" value="Genomic_DNA"/>
</dbReference>
<accession>A0A9X0F6J0</accession>
<protein>
    <submittedName>
        <fullName evidence="1">Uncharacterized protein</fullName>
    </submittedName>
</protein>
<name>A0A9X0F6J0_BACTU</name>
<dbReference type="Proteomes" id="UP000032407">
    <property type="component" value="Unassembled WGS sequence"/>
</dbReference>
<gene>
    <name evidence="1" type="ORF">C797_20800</name>
</gene>
<evidence type="ECO:0000313" key="2">
    <source>
        <dbReference type="Proteomes" id="UP000032407"/>
    </source>
</evidence>
<dbReference type="AlphaFoldDB" id="A0A9X0F6J0"/>
<organism evidence="1 2">
    <name type="scientific">Bacillus thuringiensis Sbt003</name>
    <dbReference type="NCBI Taxonomy" id="1235825"/>
    <lineage>
        <taxon>Bacteria</taxon>
        <taxon>Bacillati</taxon>
        <taxon>Bacillota</taxon>
        <taxon>Bacilli</taxon>
        <taxon>Bacillales</taxon>
        <taxon>Bacillaceae</taxon>
        <taxon>Bacillus</taxon>
        <taxon>Bacillus cereus group</taxon>
    </lineage>
</organism>
<sequence length="64" mass="7941">MNVCYERGAEVNTYEKWLRSPWLSIGLLVLETLLQKPEELIVRRYYICINRLYRWYKQCTMQHE</sequence>
<reference evidence="1 2" key="1">
    <citation type="journal article" date="2015" name="Sci. Rep.">
        <title>The expression and crystallization of Cry65Aa require two C-termini, revealing a novel evolutionary strategy of Bacillus thuringiensis Cry proteins.</title>
        <authorList>
            <person name="Peng D.H."/>
            <person name="Pang C.Y."/>
            <person name="Wu H."/>
            <person name="Huang Q."/>
            <person name="Zheng J.S."/>
            <person name="Sun M."/>
        </authorList>
    </citation>
    <scope>NUCLEOTIDE SEQUENCE [LARGE SCALE GENOMIC DNA]</scope>
    <source>
        <strain evidence="1 2">Sbt003</strain>
    </source>
</reference>
<comment type="caution">
    <text evidence="1">The sequence shown here is derived from an EMBL/GenBank/DDBJ whole genome shotgun (WGS) entry which is preliminary data.</text>
</comment>